<dbReference type="InterPro" id="IPR011013">
    <property type="entry name" value="Gal_mutarotase_sf_dom"/>
</dbReference>
<evidence type="ECO:0000313" key="1">
    <source>
        <dbReference type="EMBL" id="NDW05504.1"/>
    </source>
</evidence>
<dbReference type="InterPro" id="IPR037481">
    <property type="entry name" value="LacX"/>
</dbReference>
<name>A0A6N9T2C2_9HYPH</name>
<protein>
    <submittedName>
        <fullName evidence="1">Aldose 1-epimerase family protein</fullName>
    </submittedName>
</protein>
<reference evidence="1 2" key="1">
    <citation type="submission" date="2020-01" db="EMBL/GenBank/DDBJ databases">
        <title>Jiella pacifica sp. nov.</title>
        <authorList>
            <person name="Xue Z."/>
            <person name="Zhu S."/>
            <person name="Chen J."/>
            <person name="Yang J."/>
        </authorList>
    </citation>
    <scope>NUCLEOTIDE SEQUENCE [LARGE SCALE GENOMIC DNA]</scope>
    <source>
        <strain evidence="1 2">40Bstr34</strain>
    </source>
</reference>
<proteinExistence type="predicted"/>
<accession>A0A6N9T2C2</accession>
<dbReference type="AlphaFoldDB" id="A0A6N9T2C2"/>
<dbReference type="PANTHER" id="PTHR11122">
    <property type="entry name" value="APOSPORY-ASSOCIATED PROTEIN C-RELATED"/>
    <property type="match status" value="1"/>
</dbReference>
<dbReference type="CDD" id="cd09024">
    <property type="entry name" value="Aldose_epim_lacX"/>
    <property type="match status" value="1"/>
</dbReference>
<comment type="caution">
    <text evidence="1">The sequence shown here is derived from an EMBL/GenBank/DDBJ whole genome shotgun (WGS) entry which is preliminary data.</text>
</comment>
<dbReference type="InterPro" id="IPR008183">
    <property type="entry name" value="Aldose_1/G6P_1-epimerase"/>
</dbReference>
<organism evidence="1 2">
    <name type="scientific">Jiella pacifica</name>
    <dbReference type="NCBI Taxonomy" id="2696469"/>
    <lineage>
        <taxon>Bacteria</taxon>
        <taxon>Pseudomonadati</taxon>
        <taxon>Pseudomonadota</taxon>
        <taxon>Alphaproteobacteria</taxon>
        <taxon>Hyphomicrobiales</taxon>
        <taxon>Aurantimonadaceae</taxon>
        <taxon>Jiella</taxon>
    </lineage>
</organism>
<dbReference type="Gene3D" id="2.70.98.10">
    <property type="match status" value="1"/>
</dbReference>
<dbReference type="RefSeq" id="WP_163463753.1">
    <property type="nucleotide sequence ID" value="NZ_JAAAMG010000010.1"/>
</dbReference>
<dbReference type="GO" id="GO:0005975">
    <property type="term" value="P:carbohydrate metabolic process"/>
    <property type="evidence" value="ECO:0007669"/>
    <property type="project" value="InterPro"/>
</dbReference>
<dbReference type="GO" id="GO:0016853">
    <property type="term" value="F:isomerase activity"/>
    <property type="evidence" value="ECO:0007669"/>
    <property type="project" value="InterPro"/>
</dbReference>
<dbReference type="EMBL" id="JAAAMG010000010">
    <property type="protein sequence ID" value="NDW05504.1"/>
    <property type="molecule type" value="Genomic_DNA"/>
</dbReference>
<sequence>MDSHRITTAGISAEVSARGAELVSLRDAAGNEMLWQAGPEWPRHAPVLFPTVGRLRDDTLRHDGKSYALGQHGFARDSQFEWSERSPDRVVLRLADSPETRQSFPFPFRLELIYAVADDVLTVTTRVTNPGDGPLPCGVGAHPAFRWPLMTGISKDDHVVAFETQETGSARSVVGGLLGKDKPLPFDGRQLKLSESLFAKDALVMPGVASRQVTFSALDTAGDSAASLTVAWNGFKDLGIWSKPGGAPFICIEPWYGMASDVDWDGEFLEKPGILVLPAGETRDFQWSVRF</sequence>
<keyword evidence="2" id="KW-1185">Reference proteome</keyword>
<dbReference type="SUPFAM" id="SSF74650">
    <property type="entry name" value="Galactose mutarotase-like"/>
    <property type="match status" value="1"/>
</dbReference>
<gene>
    <name evidence="1" type="ORF">GTK09_13835</name>
</gene>
<dbReference type="GO" id="GO:0030246">
    <property type="term" value="F:carbohydrate binding"/>
    <property type="evidence" value="ECO:0007669"/>
    <property type="project" value="InterPro"/>
</dbReference>
<dbReference type="PANTHER" id="PTHR11122:SF13">
    <property type="entry name" value="GLUCOSE-6-PHOSPHATE 1-EPIMERASE"/>
    <property type="match status" value="1"/>
</dbReference>
<evidence type="ECO:0000313" key="2">
    <source>
        <dbReference type="Proteomes" id="UP000469011"/>
    </source>
</evidence>
<dbReference type="Proteomes" id="UP000469011">
    <property type="component" value="Unassembled WGS sequence"/>
</dbReference>
<dbReference type="Pfam" id="PF01263">
    <property type="entry name" value="Aldose_epim"/>
    <property type="match status" value="1"/>
</dbReference>
<dbReference type="InterPro" id="IPR014718">
    <property type="entry name" value="GH-type_carb-bd"/>
</dbReference>